<evidence type="ECO:0000313" key="1">
    <source>
        <dbReference type="EMBL" id="MPN49922.1"/>
    </source>
</evidence>
<protein>
    <submittedName>
        <fullName evidence="1">Uncharacterized protein</fullName>
    </submittedName>
</protein>
<sequence>MFNPDLKNTLKLLFSIFSASSLTADAIDIEISITAPNEPITMLDQSIALKSMGLSGLIIKRNMES</sequence>
<comment type="caution">
    <text evidence="1">The sequence shown here is derived from an EMBL/GenBank/DDBJ whole genome shotgun (WGS) entry which is preliminary data.</text>
</comment>
<proteinExistence type="predicted"/>
<dbReference type="EMBL" id="VSSQ01113617">
    <property type="protein sequence ID" value="MPN49922.1"/>
    <property type="molecule type" value="Genomic_DNA"/>
</dbReference>
<dbReference type="AlphaFoldDB" id="A0A645IGF0"/>
<gene>
    <name evidence="1" type="ORF">SDC9_197546</name>
</gene>
<accession>A0A645IGF0</accession>
<organism evidence="1">
    <name type="scientific">bioreactor metagenome</name>
    <dbReference type="NCBI Taxonomy" id="1076179"/>
    <lineage>
        <taxon>unclassified sequences</taxon>
        <taxon>metagenomes</taxon>
        <taxon>ecological metagenomes</taxon>
    </lineage>
</organism>
<reference evidence="1" key="1">
    <citation type="submission" date="2019-08" db="EMBL/GenBank/DDBJ databases">
        <authorList>
            <person name="Kucharzyk K."/>
            <person name="Murdoch R.W."/>
            <person name="Higgins S."/>
            <person name="Loffler F."/>
        </authorList>
    </citation>
    <scope>NUCLEOTIDE SEQUENCE</scope>
</reference>
<name>A0A645IGF0_9ZZZZ</name>